<name>A0A5N6WPU6_9EURO</name>
<organism evidence="2 3">
    <name type="scientific">Aspergillus sergii</name>
    <dbReference type="NCBI Taxonomy" id="1034303"/>
    <lineage>
        <taxon>Eukaryota</taxon>
        <taxon>Fungi</taxon>
        <taxon>Dikarya</taxon>
        <taxon>Ascomycota</taxon>
        <taxon>Pezizomycotina</taxon>
        <taxon>Eurotiomycetes</taxon>
        <taxon>Eurotiomycetidae</taxon>
        <taxon>Eurotiales</taxon>
        <taxon>Aspergillaceae</taxon>
        <taxon>Aspergillus</taxon>
        <taxon>Aspergillus subgen. Circumdati</taxon>
    </lineage>
</organism>
<evidence type="ECO:0000313" key="2">
    <source>
        <dbReference type="EMBL" id="KAE8321859.1"/>
    </source>
</evidence>
<accession>A0A5N6WPU6</accession>
<protein>
    <submittedName>
        <fullName evidence="2">Uncharacterized protein</fullName>
    </submittedName>
</protein>
<dbReference type="AlphaFoldDB" id="A0A5N6WPU6"/>
<evidence type="ECO:0000256" key="1">
    <source>
        <dbReference type="SAM" id="Phobius"/>
    </source>
</evidence>
<keyword evidence="1" id="KW-1133">Transmembrane helix</keyword>
<gene>
    <name evidence="2" type="ORF">BDV39DRAFT_163916</name>
</gene>
<reference evidence="3" key="1">
    <citation type="submission" date="2019-04" db="EMBL/GenBank/DDBJ databases">
        <title>Friends and foes A comparative genomics studyof 23 Aspergillus species from section Flavi.</title>
        <authorList>
            <consortium name="DOE Joint Genome Institute"/>
            <person name="Kjaerbolling I."/>
            <person name="Vesth T."/>
            <person name="Frisvad J.C."/>
            <person name="Nybo J.L."/>
            <person name="Theobald S."/>
            <person name="Kildgaard S."/>
            <person name="Isbrandt T."/>
            <person name="Kuo A."/>
            <person name="Sato A."/>
            <person name="Lyhne E.K."/>
            <person name="Kogle M.E."/>
            <person name="Wiebenga A."/>
            <person name="Kun R.S."/>
            <person name="Lubbers R.J."/>
            <person name="Makela M.R."/>
            <person name="Barry K."/>
            <person name="Chovatia M."/>
            <person name="Clum A."/>
            <person name="Daum C."/>
            <person name="Haridas S."/>
            <person name="He G."/>
            <person name="LaButti K."/>
            <person name="Lipzen A."/>
            <person name="Mondo S."/>
            <person name="Riley R."/>
            <person name="Salamov A."/>
            <person name="Simmons B.A."/>
            <person name="Magnuson J.K."/>
            <person name="Henrissat B."/>
            <person name="Mortensen U.H."/>
            <person name="Larsen T.O."/>
            <person name="Devries R.P."/>
            <person name="Grigoriev I.V."/>
            <person name="Machida M."/>
            <person name="Baker S.E."/>
            <person name="Andersen M.R."/>
        </authorList>
    </citation>
    <scope>NUCLEOTIDE SEQUENCE [LARGE SCALE GENOMIC DNA]</scope>
    <source>
        <strain evidence="3">CBS 130017</strain>
    </source>
</reference>
<evidence type="ECO:0000313" key="3">
    <source>
        <dbReference type="Proteomes" id="UP000325945"/>
    </source>
</evidence>
<dbReference type="EMBL" id="ML741858">
    <property type="protein sequence ID" value="KAE8321859.1"/>
    <property type="molecule type" value="Genomic_DNA"/>
</dbReference>
<keyword evidence="1" id="KW-0472">Membrane</keyword>
<feature type="transmembrane region" description="Helical" evidence="1">
    <location>
        <begin position="26"/>
        <end position="44"/>
    </location>
</feature>
<keyword evidence="1" id="KW-0812">Transmembrane</keyword>
<dbReference type="Proteomes" id="UP000325945">
    <property type="component" value="Unassembled WGS sequence"/>
</dbReference>
<proteinExistence type="predicted"/>
<keyword evidence="3" id="KW-1185">Reference proteome</keyword>
<sequence>MRVLVSFCLLFPPAGRTPCIDIIPLLLFFFFLFSLCLPSIVDILSSTSFFFSPCSTSDNIVV</sequence>